<evidence type="ECO:0000256" key="1">
    <source>
        <dbReference type="SAM" id="MobiDB-lite"/>
    </source>
</evidence>
<dbReference type="Proteomes" id="UP000011688">
    <property type="component" value="Unassembled WGS sequence"/>
</dbReference>
<name>L9XIU1_9EURY</name>
<feature type="region of interest" description="Disordered" evidence="1">
    <location>
        <begin position="1"/>
        <end position="43"/>
    </location>
</feature>
<feature type="compositionally biased region" description="Acidic residues" evidence="1">
    <location>
        <begin position="12"/>
        <end position="27"/>
    </location>
</feature>
<dbReference type="OrthoDB" id="204608at2157"/>
<gene>
    <name evidence="2" type="ORF">C491_04750</name>
</gene>
<accession>L9XIU1</accession>
<dbReference type="RefSeq" id="WP_005554164.1">
    <property type="nucleotide sequence ID" value="NZ_AOIB01000013.1"/>
</dbReference>
<protein>
    <submittedName>
        <fullName evidence="2">Uncharacterized protein</fullName>
    </submittedName>
</protein>
<dbReference type="AlphaFoldDB" id="L9XIU1"/>
<evidence type="ECO:0000313" key="2">
    <source>
        <dbReference type="EMBL" id="ELY60578.1"/>
    </source>
</evidence>
<organism evidence="2 3">
    <name type="scientific">Natronococcus amylolyticus DSM 10524</name>
    <dbReference type="NCBI Taxonomy" id="1227497"/>
    <lineage>
        <taxon>Archaea</taxon>
        <taxon>Methanobacteriati</taxon>
        <taxon>Methanobacteriota</taxon>
        <taxon>Stenosarchaea group</taxon>
        <taxon>Halobacteria</taxon>
        <taxon>Halobacteriales</taxon>
        <taxon>Natrialbaceae</taxon>
        <taxon>Natronococcus</taxon>
    </lineage>
</organism>
<feature type="compositionally biased region" description="Basic and acidic residues" evidence="1">
    <location>
        <begin position="1"/>
        <end position="11"/>
    </location>
</feature>
<dbReference type="EMBL" id="AOIB01000013">
    <property type="protein sequence ID" value="ELY60578.1"/>
    <property type="molecule type" value="Genomic_DNA"/>
</dbReference>
<proteinExistence type="predicted"/>
<comment type="caution">
    <text evidence="2">The sequence shown here is derived from an EMBL/GenBank/DDBJ whole genome shotgun (WGS) entry which is preliminary data.</text>
</comment>
<keyword evidence="3" id="KW-1185">Reference proteome</keyword>
<reference evidence="2 3" key="1">
    <citation type="journal article" date="2014" name="PLoS Genet.">
        <title>Phylogenetically driven sequencing of extremely halophilic archaea reveals strategies for static and dynamic osmo-response.</title>
        <authorList>
            <person name="Becker E.A."/>
            <person name="Seitzer P.M."/>
            <person name="Tritt A."/>
            <person name="Larsen D."/>
            <person name="Krusor M."/>
            <person name="Yao A.I."/>
            <person name="Wu D."/>
            <person name="Madern D."/>
            <person name="Eisen J.A."/>
            <person name="Darling A.E."/>
            <person name="Facciotti M.T."/>
        </authorList>
    </citation>
    <scope>NUCLEOTIDE SEQUENCE [LARGE SCALE GENOMIC DNA]</scope>
    <source>
        <strain evidence="2 3">DSM 10524</strain>
    </source>
</reference>
<sequence length="123" mass="13482">MADDQPERPDDPPEIEWPGETDLDDDLGPASENLDSESDDDFQLIGMANPGTPVFHSAESGLLYHGDVNEDGGITPRPDDEVDIQFGDEGTLSEAITDLGERLGWDSLTDYGRDHQNDDPPRD</sequence>
<evidence type="ECO:0000313" key="3">
    <source>
        <dbReference type="Proteomes" id="UP000011688"/>
    </source>
</evidence>